<reference evidence="2" key="2">
    <citation type="submission" date="2015-07" db="EMBL/GenBank/DDBJ databases">
        <title>Contrasting host-pathogen interactions and genome evolution in two generalist and specialist microsporidian pathogens of mosquitoes.</title>
        <authorList>
            <consortium name="The Broad Institute Genomics Platform"/>
            <consortium name="The Broad Institute Genome Sequencing Center for Infectious Disease"/>
            <person name="Cuomo C.A."/>
            <person name="Sanscrainte N.D."/>
            <person name="Goldberg J.M."/>
            <person name="Heiman D."/>
            <person name="Young S."/>
            <person name="Zeng Q."/>
            <person name="Becnel J.J."/>
            <person name="Birren B.W."/>
        </authorList>
    </citation>
    <scope>NUCLEOTIDE SEQUENCE [LARGE SCALE GENOMIC DNA]</scope>
    <source>
        <strain evidence="2">USNM 41457</strain>
    </source>
</reference>
<dbReference type="VEuPathDB" id="MicrosporidiaDB:EDEG_02890"/>
<evidence type="ECO:0000313" key="2">
    <source>
        <dbReference type="Proteomes" id="UP000003163"/>
    </source>
</evidence>
<reference evidence="1 2" key="1">
    <citation type="submission" date="2011-08" db="EMBL/GenBank/DDBJ databases">
        <authorList>
            <person name="Liu Z.J."/>
            <person name="Shi F.L."/>
            <person name="Lu J.Q."/>
            <person name="Li M."/>
            <person name="Wang Z.L."/>
        </authorList>
    </citation>
    <scope>NUCLEOTIDE SEQUENCE [LARGE SCALE GENOMIC DNA]</scope>
    <source>
        <strain evidence="1 2">USNM 41457</strain>
    </source>
</reference>
<keyword evidence="2" id="KW-1185">Reference proteome</keyword>
<evidence type="ECO:0000313" key="1">
    <source>
        <dbReference type="EMBL" id="EJW02706.1"/>
    </source>
</evidence>
<organism evidence="1 2">
    <name type="scientific">Edhazardia aedis (strain USNM 41457)</name>
    <name type="common">Microsporidian parasite</name>
    <dbReference type="NCBI Taxonomy" id="1003232"/>
    <lineage>
        <taxon>Eukaryota</taxon>
        <taxon>Fungi</taxon>
        <taxon>Fungi incertae sedis</taxon>
        <taxon>Microsporidia</taxon>
        <taxon>Edhazardia</taxon>
    </lineage>
</organism>
<sequence length="570" mass="67525">MLKQLFFVFLIVNGEPKLKTQKYLNMFLKKGINFDSVIREFFEKMNQVYNSHEFVEFNRQINNLYEKKYLYEKEDEKSSSIEKTSIGFIDKTYTERTFKSILQQQRRIFNDFQDVLKTKIRHLLSKKNYPVIVTNIVIFRNLGYFEAGRLNLLNTIFKDFLIMMDSNLLCGENSYNRSYSKNQKKKNNLTQNFETRSIITKCKSKNIIEDFIEKLKISQKFFTSEVNFRSLLSIYTDYMNNYIFNCPYSVDELIILIFEFDRQLCNICKKINQLEMQINITEKETEIFQNRNMLVHTLQFLISKFFNTFIYQYELSNVTTKDNFDDENHVLIDLSNRLIDFELPICVNNGKYSHEYEKYRNFFRHPFRSYDFSISSDSEKSAFDDNCDYDNIDFTDQKYIELEKIMQYCFTDDEIDINENSEKFANSGVKAIYHSKSNQNIDHKIDDETIKNSSKNLENIYVDSLEDFFNGIKPVTINDNTIAIQDKNEESNKPSDLSDSFSKQTNDLKKNVDDVSICNSCHQSCDQNFIPSALIDKIADLNAKIPKKDSLDQIESNSCIELESEKKLKR</sequence>
<dbReference type="AlphaFoldDB" id="J9D4H4"/>
<dbReference type="Proteomes" id="UP000003163">
    <property type="component" value="Unassembled WGS sequence"/>
</dbReference>
<dbReference type="HOGENOM" id="CLU_478191_0_0_1"/>
<name>J9D4H4_EDHAE</name>
<gene>
    <name evidence="1" type="ORF">EDEG_02890</name>
</gene>
<dbReference type="InParanoid" id="J9D4H4"/>
<accession>J9D4H4</accession>
<comment type="caution">
    <text evidence="1">The sequence shown here is derived from an EMBL/GenBank/DDBJ whole genome shotgun (WGS) entry which is preliminary data.</text>
</comment>
<protein>
    <submittedName>
        <fullName evidence="1">Uncharacterized protein</fullName>
    </submittedName>
</protein>
<proteinExistence type="predicted"/>
<dbReference type="EMBL" id="AFBI03000059">
    <property type="protein sequence ID" value="EJW02706.1"/>
    <property type="molecule type" value="Genomic_DNA"/>
</dbReference>